<dbReference type="PANTHER" id="PTHR13902">
    <property type="entry name" value="SERINE/THREONINE-PROTEIN KINASE WNK WITH NO LYSINE -RELATED"/>
    <property type="match status" value="1"/>
</dbReference>
<dbReference type="PROSITE" id="PS50011">
    <property type="entry name" value="PROTEIN_KINASE_DOM"/>
    <property type="match status" value="1"/>
</dbReference>
<dbReference type="InterPro" id="IPR050588">
    <property type="entry name" value="WNK_Ser-Thr_kinase"/>
</dbReference>
<evidence type="ECO:0000256" key="10">
    <source>
        <dbReference type="SAM" id="MobiDB-lite"/>
    </source>
</evidence>
<keyword evidence="9" id="KW-0175">Coiled coil</keyword>
<evidence type="ECO:0000256" key="9">
    <source>
        <dbReference type="SAM" id="Coils"/>
    </source>
</evidence>
<evidence type="ECO:0000256" key="3">
    <source>
        <dbReference type="ARBA" id="ARBA00022679"/>
    </source>
</evidence>
<dbReference type="SMR" id="A0A1D6LHW5"/>
<dbReference type="InterPro" id="IPR000719">
    <property type="entry name" value="Prot_kinase_dom"/>
</dbReference>
<dbReference type="Gene3D" id="1.10.510.10">
    <property type="entry name" value="Transferase(Phosphotransferase) domain 1"/>
    <property type="match status" value="1"/>
</dbReference>
<evidence type="ECO:0000256" key="6">
    <source>
        <dbReference type="ARBA" id="ARBA00022840"/>
    </source>
</evidence>
<dbReference type="EC" id="2.7.11.1" evidence="1"/>
<keyword evidence="4" id="KW-0547">Nucleotide-binding</keyword>
<feature type="compositionally biased region" description="Basic and acidic residues" evidence="10">
    <location>
        <begin position="560"/>
        <end position="583"/>
    </location>
</feature>
<dbReference type="ExpressionAtlas" id="A0A1D6LHW5">
    <property type="expression patterns" value="baseline and differential"/>
</dbReference>
<dbReference type="SMART" id="SM00220">
    <property type="entry name" value="S_TKc"/>
    <property type="match status" value="1"/>
</dbReference>
<dbReference type="STRING" id="4577.A0A1D6LHW5"/>
<feature type="region of interest" description="Disordered" evidence="10">
    <location>
        <begin position="415"/>
        <end position="462"/>
    </location>
</feature>
<dbReference type="FunCoup" id="A0A1D6LHW5">
    <property type="interactions" value="1249"/>
</dbReference>
<dbReference type="IntAct" id="A0A1D6LHW5">
    <property type="interactions" value="10"/>
</dbReference>
<reference evidence="11" key="1">
    <citation type="submission" date="2015-12" db="EMBL/GenBank/DDBJ databases">
        <title>Update maize B73 reference genome by single molecule sequencing technologies.</title>
        <authorList>
            <consortium name="Maize Genome Sequencing Project"/>
            <person name="Ware D."/>
        </authorList>
    </citation>
    <scope>NUCLEOTIDE SEQUENCE</scope>
    <source>
        <tissue evidence="11">Seedling</tissue>
    </source>
</reference>
<feature type="region of interest" description="Disordered" evidence="10">
    <location>
        <begin position="1"/>
        <end position="30"/>
    </location>
</feature>
<dbReference type="FunFam" id="3.30.200.20:FF:000075">
    <property type="entry name" value="Probable serine/threonine-protein kinase WNK1"/>
    <property type="match status" value="1"/>
</dbReference>
<dbReference type="Gene3D" id="3.10.20.90">
    <property type="entry name" value="Phosphatidylinositol 3-kinase Catalytic Subunit, Chain A, domain 1"/>
    <property type="match status" value="1"/>
</dbReference>
<dbReference type="SUPFAM" id="SSF56112">
    <property type="entry name" value="Protein kinase-like (PK-like)"/>
    <property type="match status" value="1"/>
</dbReference>
<dbReference type="FunFam" id="3.10.20.90:FF:000252">
    <property type="entry name" value="Probable serine/threonine-protein kinase WNK3"/>
    <property type="match status" value="1"/>
</dbReference>
<dbReference type="GO" id="GO:0004674">
    <property type="term" value="F:protein serine/threonine kinase activity"/>
    <property type="evidence" value="ECO:0007669"/>
    <property type="project" value="UniProtKB-KW"/>
</dbReference>
<feature type="compositionally biased region" description="Polar residues" evidence="10">
    <location>
        <begin position="416"/>
        <end position="431"/>
    </location>
</feature>
<evidence type="ECO:0000256" key="8">
    <source>
        <dbReference type="ARBA" id="ARBA00048679"/>
    </source>
</evidence>
<keyword evidence="6" id="KW-0067">ATP-binding</keyword>
<evidence type="ECO:0000256" key="7">
    <source>
        <dbReference type="ARBA" id="ARBA00047899"/>
    </source>
</evidence>
<name>A0A1D6LHW5_MAIZE</name>
<proteinExistence type="predicted"/>
<dbReference type="EMBL" id="CM000782">
    <property type="protein sequence ID" value="AQK79472.1"/>
    <property type="molecule type" value="Genomic_DNA"/>
</dbReference>
<gene>
    <name evidence="11" type="ORF">ZEAMMB73_Zm00001d035695</name>
</gene>
<dbReference type="InterPro" id="IPR024678">
    <property type="entry name" value="Kinase_OSR1/WNK_CCT"/>
</dbReference>
<sequence>MPPTPPETETEPEFAEVDPTGRYGRVMPLFPSPDHPPRLRSLATPAAVLTHSALLQYTEVLGKGAFKTVYPSIPPGRLTPGSDSGPFDFARSIKDPGFTRSMPWEGTFPIPFCTFCPRLSTRHFGMAVTGLQPGWFYLVLSNEDPHVYPRGMEYFLRYKAFDQLEGLEVAWNQIKVGDLLRNNDDLERLRSEVRLLKTLKHKNIIKFYNSWLDKRSNNINFITEVFTSGTLRQYRIKHKKVDIRALKKWSRQILSGLVYLHSHDPPVIHRDLKCDNIFVNGNQGEVKIGDLGLATILDNARSAHSIIGTPEFMAPELYDEEYNELVDIYAFGMCLLELVTFEYPYCECSNAAQIYRKVSDGEKPGSLAKIGDPEVKLFIEKCIAKVTERLSANELLMDPFLLDVSDEKIFYPVHPNINTTDTGSPKPSSSFRYDGVASSAGRHDRSGSMSDSHPSDNYVHDTVDPHAAIGRSITVESQRKDLNTIFLKLRIADPTGHAQNIHFPFDIEADTSISVATEMVVQLDLTDQDVTAIAEMIDAEIRSHIPDWAAEESIDNQGDEAAHSETHSSEGDEGTSELRDEIGASHNGFVQEQLPSGRKYWSDSPRRDGEISQSVVEHQIGDSSANGIPKRNKVDGIVICARDEEDQSFGSSIHPAEAMFERISSSVDLSNPSAVDSMSRDASVGGSPHSLDGEEEHNSDQHLAAGVTERLIDLLAQQQEELRALQRKHKADIEEMLKIVPAEDREETLTLCHLKAEQKNRAAEP</sequence>
<protein>
    <recommendedName>
        <fullName evidence="1">non-specific serine/threonine protein kinase</fullName>
        <ecNumber evidence="1">2.7.11.1</ecNumber>
    </recommendedName>
</protein>
<evidence type="ECO:0000256" key="5">
    <source>
        <dbReference type="ARBA" id="ARBA00022777"/>
    </source>
</evidence>
<evidence type="ECO:0000313" key="11">
    <source>
        <dbReference type="EMBL" id="AQK79472.1"/>
    </source>
</evidence>
<evidence type="ECO:0000256" key="4">
    <source>
        <dbReference type="ARBA" id="ARBA00022741"/>
    </source>
</evidence>
<evidence type="ECO:0000256" key="2">
    <source>
        <dbReference type="ARBA" id="ARBA00022527"/>
    </source>
</evidence>
<dbReference type="CDD" id="cd13983">
    <property type="entry name" value="STKc_WNK"/>
    <property type="match status" value="1"/>
</dbReference>
<keyword evidence="5 11" id="KW-0418">Kinase</keyword>
<dbReference type="InterPro" id="IPR011009">
    <property type="entry name" value="Kinase-like_dom_sf"/>
</dbReference>
<comment type="catalytic activity">
    <reaction evidence="8">
        <text>L-seryl-[protein] + ATP = O-phospho-L-seryl-[protein] + ADP + H(+)</text>
        <dbReference type="Rhea" id="RHEA:17989"/>
        <dbReference type="Rhea" id="RHEA-COMP:9863"/>
        <dbReference type="Rhea" id="RHEA-COMP:11604"/>
        <dbReference type="ChEBI" id="CHEBI:15378"/>
        <dbReference type="ChEBI" id="CHEBI:29999"/>
        <dbReference type="ChEBI" id="CHEBI:30616"/>
        <dbReference type="ChEBI" id="CHEBI:83421"/>
        <dbReference type="ChEBI" id="CHEBI:456216"/>
        <dbReference type="EC" id="2.7.11.1"/>
    </reaction>
</comment>
<dbReference type="Pfam" id="PF00069">
    <property type="entry name" value="Pkinase"/>
    <property type="match status" value="1"/>
</dbReference>
<dbReference type="PROSITE" id="PS00108">
    <property type="entry name" value="PROTEIN_KINASE_ST"/>
    <property type="match status" value="1"/>
</dbReference>
<keyword evidence="2" id="KW-0723">Serine/threonine-protein kinase</keyword>
<dbReference type="InParanoid" id="A0A1D6LHW5"/>
<comment type="catalytic activity">
    <reaction evidence="7">
        <text>L-threonyl-[protein] + ATP = O-phospho-L-threonyl-[protein] + ADP + H(+)</text>
        <dbReference type="Rhea" id="RHEA:46608"/>
        <dbReference type="Rhea" id="RHEA-COMP:11060"/>
        <dbReference type="Rhea" id="RHEA-COMP:11605"/>
        <dbReference type="ChEBI" id="CHEBI:15378"/>
        <dbReference type="ChEBI" id="CHEBI:30013"/>
        <dbReference type="ChEBI" id="CHEBI:30616"/>
        <dbReference type="ChEBI" id="CHEBI:61977"/>
        <dbReference type="ChEBI" id="CHEBI:456216"/>
        <dbReference type="EC" id="2.7.11.1"/>
    </reaction>
</comment>
<dbReference type="FunFam" id="1.10.510.10:FF:002422">
    <property type="match status" value="1"/>
</dbReference>
<feature type="coiled-coil region" evidence="9">
    <location>
        <begin position="708"/>
        <end position="735"/>
    </location>
</feature>
<dbReference type="GO" id="GO:0005524">
    <property type="term" value="F:ATP binding"/>
    <property type="evidence" value="ECO:0007669"/>
    <property type="project" value="UniProtKB-KW"/>
</dbReference>
<dbReference type="AlphaFoldDB" id="A0A1D6LHW5"/>
<dbReference type="InterPro" id="IPR008271">
    <property type="entry name" value="Ser/Thr_kinase_AS"/>
</dbReference>
<feature type="compositionally biased region" description="Basic and acidic residues" evidence="10">
    <location>
        <begin position="600"/>
        <end position="610"/>
    </location>
</feature>
<dbReference type="Gene3D" id="3.30.200.20">
    <property type="entry name" value="Phosphorylase Kinase, domain 1"/>
    <property type="match status" value="1"/>
</dbReference>
<feature type="region of interest" description="Disordered" evidence="10">
    <location>
        <begin position="669"/>
        <end position="701"/>
    </location>
</feature>
<accession>A0A1D6LHW5</accession>
<evidence type="ECO:0000256" key="1">
    <source>
        <dbReference type="ARBA" id="ARBA00012513"/>
    </source>
</evidence>
<feature type="region of interest" description="Disordered" evidence="10">
    <location>
        <begin position="554"/>
        <end position="612"/>
    </location>
</feature>
<keyword evidence="3" id="KW-0808">Transferase</keyword>
<organism evidence="11">
    <name type="scientific">Zea mays</name>
    <name type="common">Maize</name>
    <dbReference type="NCBI Taxonomy" id="4577"/>
    <lineage>
        <taxon>Eukaryota</taxon>
        <taxon>Viridiplantae</taxon>
        <taxon>Streptophyta</taxon>
        <taxon>Embryophyta</taxon>
        <taxon>Tracheophyta</taxon>
        <taxon>Spermatophyta</taxon>
        <taxon>Magnoliopsida</taxon>
        <taxon>Liliopsida</taxon>
        <taxon>Poales</taxon>
        <taxon>Poaceae</taxon>
        <taxon>PACMAD clade</taxon>
        <taxon>Panicoideae</taxon>
        <taxon>Andropogonodae</taxon>
        <taxon>Andropogoneae</taxon>
        <taxon>Tripsacinae</taxon>
        <taxon>Zea</taxon>
    </lineage>
</organism>
<dbReference type="Pfam" id="PF12202">
    <property type="entry name" value="OSR1_C"/>
    <property type="match status" value="1"/>
</dbReference>